<gene>
    <name evidence="3" type="ORF">JGS22_008190</name>
</gene>
<organism evidence="3 4">
    <name type="scientific">Streptomyces tardus</name>
    <dbReference type="NCBI Taxonomy" id="2780544"/>
    <lineage>
        <taxon>Bacteria</taxon>
        <taxon>Bacillati</taxon>
        <taxon>Actinomycetota</taxon>
        <taxon>Actinomycetes</taxon>
        <taxon>Kitasatosporales</taxon>
        <taxon>Streptomycetaceae</taxon>
        <taxon>Streptomyces</taxon>
    </lineage>
</organism>
<dbReference type="PANTHER" id="PTHR15462">
    <property type="entry name" value="SERINE PROTEASE"/>
    <property type="match status" value="1"/>
</dbReference>
<evidence type="ECO:0000313" key="4">
    <source>
        <dbReference type="Proteomes" id="UP000694501"/>
    </source>
</evidence>
<keyword evidence="4" id="KW-1185">Reference proteome</keyword>
<comment type="caution">
    <text evidence="3">The sequence shown here is derived from an EMBL/GenBank/DDBJ whole genome shotgun (WGS) entry which is preliminary data.</text>
</comment>
<feature type="non-terminal residue" evidence="3">
    <location>
        <position position="1"/>
    </location>
</feature>
<dbReference type="EMBL" id="JAELVF020000001">
    <property type="protein sequence ID" value="MBU7597601.1"/>
    <property type="molecule type" value="Genomic_DNA"/>
</dbReference>
<sequence length="291" mass="30146">GPRGLRGPQGAGWRGRAVVAVLASVTAMGLLVASGPRAALVETAEATAARARPAHGGGTVATVGKLVTELGDGQYGACSGAIVDSPSGSVVATAAHCVTAPDSPREPVRAWFAPEYDRVGPQQALDEGWRVLAFHTPSGWDAERTLAEILPYDYAFVTVEKRDGRSIRDTYGANTLDFEPIGREGEVVPLGYPVNPSNGRPPLASCAGEVEVLTEATAHTANVGGLLLTGCDELTQGASGGPWLRDLDSERGTGRLVGVMSVGSGDGEVLARPFPERQGRKLLDRADAAAR</sequence>
<proteinExistence type="predicted"/>
<dbReference type="InterPro" id="IPR050966">
    <property type="entry name" value="Glutamyl_endopeptidase"/>
</dbReference>
<feature type="compositionally biased region" description="Basic and acidic residues" evidence="2">
    <location>
        <begin position="274"/>
        <end position="291"/>
    </location>
</feature>
<reference evidence="3" key="1">
    <citation type="submission" date="2021-06" db="EMBL/GenBank/DDBJ databases">
        <title>Sequencing of actinobacteria type strains.</title>
        <authorList>
            <person name="Nguyen G.-S."/>
            <person name="Wentzel A."/>
        </authorList>
    </citation>
    <scope>NUCLEOTIDE SEQUENCE</scope>
    <source>
        <strain evidence="3">P38-E01</strain>
    </source>
</reference>
<dbReference type="RefSeq" id="WP_216814891.1">
    <property type="nucleotide sequence ID" value="NZ_JAELVF020000001.1"/>
</dbReference>
<dbReference type="Proteomes" id="UP000694501">
    <property type="component" value="Unassembled WGS sequence"/>
</dbReference>
<evidence type="ECO:0000313" key="3">
    <source>
        <dbReference type="EMBL" id="MBU7597601.1"/>
    </source>
</evidence>
<accession>A0A949JM18</accession>
<evidence type="ECO:0000256" key="1">
    <source>
        <dbReference type="ARBA" id="ARBA00022729"/>
    </source>
</evidence>
<keyword evidence="1" id="KW-0732">Signal</keyword>
<feature type="region of interest" description="Disordered" evidence="2">
    <location>
        <begin position="269"/>
        <end position="291"/>
    </location>
</feature>
<protein>
    <submittedName>
        <fullName evidence="3">Trypsin-like peptidase domain-containing protein</fullName>
    </submittedName>
</protein>
<evidence type="ECO:0000256" key="2">
    <source>
        <dbReference type="SAM" id="MobiDB-lite"/>
    </source>
</evidence>
<dbReference type="AlphaFoldDB" id="A0A949JM18"/>
<name>A0A949JM18_9ACTN</name>